<evidence type="ECO:0000256" key="1">
    <source>
        <dbReference type="SAM" id="MobiDB-lite"/>
    </source>
</evidence>
<feature type="region of interest" description="Disordered" evidence="1">
    <location>
        <begin position="77"/>
        <end position="115"/>
    </location>
</feature>
<dbReference type="EMBL" id="JAMYWD010000214">
    <property type="protein sequence ID" value="KAJ4949840.1"/>
    <property type="molecule type" value="Genomic_DNA"/>
</dbReference>
<evidence type="ECO:0000313" key="3">
    <source>
        <dbReference type="Proteomes" id="UP001141806"/>
    </source>
</evidence>
<gene>
    <name evidence="2" type="ORF">NE237_014150</name>
</gene>
<protein>
    <submittedName>
        <fullName evidence="2">Uncharacterized protein</fullName>
    </submittedName>
</protein>
<dbReference type="Proteomes" id="UP001141806">
    <property type="component" value="Unassembled WGS sequence"/>
</dbReference>
<feature type="region of interest" description="Disordered" evidence="1">
    <location>
        <begin position="21"/>
        <end position="48"/>
    </location>
</feature>
<evidence type="ECO:0000313" key="2">
    <source>
        <dbReference type="EMBL" id="KAJ4949840.1"/>
    </source>
</evidence>
<sequence length="115" mass="12852">MGPIRENAAQVVEVLDVNPCMQRSEPPAQPGRGSLLTSRSTRRCKRRQKGNVSLLKEDFLKFSKSLDRKIQIMNRANSDQEYSTDCEGYVSDSGDSESLKSGDEEDGFEPVKPVE</sequence>
<organism evidence="2 3">
    <name type="scientific">Protea cynaroides</name>
    <dbReference type="NCBI Taxonomy" id="273540"/>
    <lineage>
        <taxon>Eukaryota</taxon>
        <taxon>Viridiplantae</taxon>
        <taxon>Streptophyta</taxon>
        <taxon>Embryophyta</taxon>
        <taxon>Tracheophyta</taxon>
        <taxon>Spermatophyta</taxon>
        <taxon>Magnoliopsida</taxon>
        <taxon>Proteales</taxon>
        <taxon>Proteaceae</taxon>
        <taxon>Protea</taxon>
    </lineage>
</organism>
<name>A0A9Q0GP06_9MAGN</name>
<comment type="caution">
    <text evidence="2">The sequence shown here is derived from an EMBL/GenBank/DDBJ whole genome shotgun (WGS) entry which is preliminary data.</text>
</comment>
<proteinExistence type="predicted"/>
<dbReference type="AlphaFoldDB" id="A0A9Q0GP06"/>
<accession>A0A9Q0GP06</accession>
<reference evidence="2" key="1">
    <citation type="journal article" date="2023" name="Plant J.">
        <title>The genome of the king protea, Protea cynaroides.</title>
        <authorList>
            <person name="Chang J."/>
            <person name="Duong T.A."/>
            <person name="Schoeman C."/>
            <person name="Ma X."/>
            <person name="Roodt D."/>
            <person name="Barker N."/>
            <person name="Li Z."/>
            <person name="Van de Peer Y."/>
            <person name="Mizrachi E."/>
        </authorList>
    </citation>
    <scope>NUCLEOTIDE SEQUENCE</scope>
    <source>
        <tissue evidence="2">Young leaves</tissue>
    </source>
</reference>
<keyword evidence="3" id="KW-1185">Reference proteome</keyword>